<proteinExistence type="predicted"/>
<evidence type="ECO:0000313" key="2">
    <source>
        <dbReference type="Proteomes" id="UP000887458"/>
    </source>
</evidence>
<protein>
    <submittedName>
        <fullName evidence="1">Uncharacterized protein</fullName>
    </submittedName>
</protein>
<dbReference type="EMBL" id="NJHN03000123">
    <property type="protein sequence ID" value="KAH9413241.1"/>
    <property type="molecule type" value="Genomic_DNA"/>
</dbReference>
<evidence type="ECO:0000313" key="1">
    <source>
        <dbReference type="EMBL" id="KAH9413241.1"/>
    </source>
</evidence>
<accession>A0ABQ8ISE4</accession>
<comment type="caution">
    <text evidence="1">The sequence shown here is derived from an EMBL/GenBank/DDBJ whole genome shotgun (WGS) entry which is preliminary data.</text>
</comment>
<gene>
    <name evidence="1" type="ORF">DERP_006928</name>
</gene>
<reference evidence="1 2" key="1">
    <citation type="journal article" date="2018" name="J. Allergy Clin. Immunol.">
        <title>High-quality assembly of Dermatophagoides pteronyssinus genome and transcriptome reveals a wide range of novel allergens.</title>
        <authorList>
            <person name="Liu X.Y."/>
            <person name="Yang K.Y."/>
            <person name="Wang M.Q."/>
            <person name="Kwok J.S."/>
            <person name="Zeng X."/>
            <person name="Yang Z."/>
            <person name="Xiao X.J."/>
            <person name="Lau C.P."/>
            <person name="Li Y."/>
            <person name="Huang Z.M."/>
            <person name="Ba J.G."/>
            <person name="Yim A.K."/>
            <person name="Ouyang C.Y."/>
            <person name="Ngai S.M."/>
            <person name="Chan T.F."/>
            <person name="Leung E.L."/>
            <person name="Liu L."/>
            <person name="Liu Z.G."/>
            <person name="Tsui S.K."/>
        </authorList>
    </citation>
    <scope>NUCLEOTIDE SEQUENCE [LARGE SCALE GENOMIC DNA]</scope>
    <source>
        <strain evidence="1">Derp</strain>
    </source>
</reference>
<reference evidence="1 2" key="2">
    <citation type="journal article" date="2022" name="Mol. Biol. Evol.">
        <title>Comparative Genomics Reveals Insights into the Divergent Evolution of Astigmatic Mites and Household Pest Adaptations.</title>
        <authorList>
            <person name="Xiong Q."/>
            <person name="Wan A.T."/>
            <person name="Liu X."/>
            <person name="Fung C.S."/>
            <person name="Xiao X."/>
            <person name="Malainual N."/>
            <person name="Hou J."/>
            <person name="Wang L."/>
            <person name="Wang M."/>
            <person name="Yang K.Y."/>
            <person name="Cui Y."/>
            <person name="Leung E.L."/>
            <person name="Nong W."/>
            <person name="Shin S.K."/>
            <person name="Au S.W."/>
            <person name="Jeong K.Y."/>
            <person name="Chew F.T."/>
            <person name="Hui J.H."/>
            <person name="Leung T.F."/>
            <person name="Tungtrongchitr A."/>
            <person name="Zhong N."/>
            <person name="Liu Z."/>
            <person name="Tsui S.K."/>
        </authorList>
    </citation>
    <scope>NUCLEOTIDE SEQUENCE [LARGE SCALE GENOMIC DNA]</scope>
    <source>
        <strain evidence="1">Derp</strain>
    </source>
</reference>
<dbReference type="Proteomes" id="UP000887458">
    <property type="component" value="Unassembled WGS sequence"/>
</dbReference>
<organism evidence="1 2">
    <name type="scientific">Dermatophagoides pteronyssinus</name>
    <name type="common">European house dust mite</name>
    <dbReference type="NCBI Taxonomy" id="6956"/>
    <lineage>
        <taxon>Eukaryota</taxon>
        <taxon>Metazoa</taxon>
        <taxon>Ecdysozoa</taxon>
        <taxon>Arthropoda</taxon>
        <taxon>Chelicerata</taxon>
        <taxon>Arachnida</taxon>
        <taxon>Acari</taxon>
        <taxon>Acariformes</taxon>
        <taxon>Sarcoptiformes</taxon>
        <taxon>Astigmata</taxon>
        <taxon>Psoroptidia</taxon>
        <taxon>Analgoidea</taxon>
        <taxon>Pyroglyphidae</taxon>
        <taxon>Dermatophagoidinae</taxon>
        <taxon>Dermatophagoides</taxon>
    </lineage>
</organism>
<name>A0ABQ8ISE4_DERPT</name>
<sequence length="65" mass="7222">MTKLTWHWHAVKPSQLITLTPPASLNSLIINKRSHSSTSRCAQADKNNVVGEKQTLVGVLKIIFI</sequence>
<keyword evidence="2" id="KW-1185">Reference proteome</keyword>